<protein>
    <submittedName>
        <fullName evidence="1">Uncharacterized protein</fullName>
    </submittedName>
</protein>
<sequence>MVCPHDGQSVRPCRTIRLSVRDGWFVFTDGLSTCMRQMVKRWTGRLSVQRGWTIRPFELGRPCCKSTYNTIIRYQITKLVGFPLKSVYRLNGCRGYLSKSRMGTNLTW</sequence>
<keyword evidence="2" id="KW-1185">Reference proteome</keyword>
<proteinExistence type="predicted"/>
<accession>A0A834X089</accession>
<dbReference type="EMBL" id="JAAIUW010000004">
    <property type="protein sequence ID" value="KAF7835898.1"/>
    <property type="molecule type" value="Genomic_DNA"/>
</dbReference>
<reference evidence="1" key="1">
    <citation type="submission" date="2020-09" db="EMBL/GenBank/DDBJ databases">
        <title>Genome-Enabled Discovery of Anthraquinone Biosynthesis in Senna tora.</title>
        <authorList>
            <person name="Kang S.-H."/>
            <person name="Pandey R.P."/>
            <person name="Lee C.-M."/>
            <person name="Sim J.-S."/>
            <person name="Jeong J.-T."/>
            <person name="Choi B.-S."/>
            <person name="Jung M."/>
            <person name="Ginzburg D."/>
            <person name="Zhao K."/>
            <person name="Won S.Y."/>
            <person name="Oh T.-J."/>
            <person name="Yu Y."/>
            <person name="Kim N.-H."/>
            <person name="Lee O.R."/>
            <person name="Lee T.-H."/>
            <person name="Bashyal P."/>
            <person name="Kim T.-S."/>
            <person name="Lee W.-H."/>
            <person name="Kawkins C."/>
            <person name="Kim C.-K."/>
            <person name="Kim J.S."/>
            <person name="Ahn B.O."/>
            <person name="Rhee S.Y."/>
            <person name="Sohng J.K."/>
        </authorList>
    </citation>
    <scope>NUCLEOTIDE SEQUENCE</scope>
    <source>
        <tissue evidence="1">Leaf</tissue>
    </source>
</reference>
<gene>
    <name evidence="1" type="ORF">G2W53_010757</name>
</gene>
<evidence type="ECO:0000313" key="2">
    <source>
        <dbReference type="Proteomes" id="UP000634136"/>
    </source>
</evidence>
<name>A0A834X089_9FABA</name>
<dbReference type="AlphaFoldDB" id="A0A834X089"/>
<organism evidence="1 2">
    <name type="scientific">Senna tora</name>
    <dbReference type="NCBI Taxonomy" id="362788"/>
    <lineage>
        <taxon>Eukaryota</taxon>
        <taxon>Viridiplantae</taxon>
        <taxon>Streptophyta</taxon>
        <taxon>Embryophyta</taxon>
        <taxon>Tracheophyta</taxon>
        <taxon>Spermatophyta</taxon>
        <taxon>Magnoliopsida</taxon>
        <taxon>eudicotyledons</taxon>
        <taxon>Gunneridae</taxon>
        <taxon>Pentapetalae</taxon>
        <taxon>rosids</taxon>
        <taxon>fabids</taxon>
        <taxon>Fabales</taxon>
        <taxon>Fabaceae</taxon>
        <taxon>Caesalpinioideae</taxon>
        <taxon>Cassia clade</taxon>
        <taxon>Senna</taxon>
    </lineage>
</organism>
<dbReference type="Proteomes" id="UP000634136">
    <property type="component" value="Unassembled WGS sequence"/>
</dbReference>
<comment type="caution">
    <text evidence="1">The sequence shown here is derived from an EMBL/GenBank/DDBJ whole genome shotgun (WGS) entry which is preliminary data.</text>
</comment>
<evidence type="ECO:0000313" key="1">
    <source>
        <dbReference type="EMBL" id="KAF7835898.1"/>
    </source>
</evidence>